<keyword evidence="4" id="KW-1185">Reference proteome</keyword>
<comment type="caution">
    <text evidence="3">The sequence shown here is derived from an EMBL/GenBank/DDBJ whole genome shotgun (WGS) entry which is preliminary data.</text>
</comment>
<reference evidence="3 4" key="1">
    <citation type="submission" date="2017-11" db="EMBL/GenBank/DDBJ databases">
        <title>Draft genome of actinobacteria isolated from guarana (Paullinia cupana (Mart.) Ducke.</title>
        <authorList>
            <person name="Siqueira K.A."/>
            <person name="Liotti R.G."/>
            <person name="Mendes T.A.O."/>
            <person name="Soares M.A."/>
        </authorList>
    </citation>
    <scope>NUCLEOTIDE SEQUENCE [LARGE SCALE GENOMIC DNA]</scope>
    <source>
        <strain evidence="3 4">193</strain>
    </source>
</reference>
<dbReference type="EMBL" id="PENI01000027">
    <property type="protein sequence ID" value="RMB81838.1"/>
    <property type="molecule type" value="Genomic_DNA"/>
</dbReference>
<dbReference type="InterPro" id="IPR028902">
    <property type="entry name" value="Tox-REase-9_dom"/>
</dbReference>
<evidence type="ECO:0000313" key="4">
    <source>
        <dbReference type="Proteomes" id="UP000270471"/>
    </source>
</evidence>
<feature type="region of interest" description="Disordered" evidence="1">
    <location>
        <begin position="1"/>
        <end position="34"/>
    </location>
</feature>
<evidence type="ECO:0000259" key="2">
    <source>
        <dbReference type="Pfam" id="PF15650"/>
    </source>
</evidence>
<name>A0A3M0I078_9ACTN</name>
<dbReference type="Pfam" id="PF15650">
    <property type="entry name" value="Tox-REase-9"/>
    <property type="match status" value="1"/>
</dbReference>
<evidence type="ECO:0000256" key="1">
    <source>
        <dbReference type="SAM" id="MobiDB-lite"/>
    </source>
</evidence>
<feature type="domain" description="Tox-REase-9" evidence="2">
    <location>
        <begin position="31"/>
        <end position="114"/>
    </location>
</feature>
<dbReference type="OrthoDB" id="5193929at2"/>
<accession>A0A3M0I078</accession>
<evidence type="ECO:0000313" key="3">
    <source>
        <dbReference type="EMBL" id="RMB81838.1"/>
    </source>
</evidence>
<dbReference type="RefSeq" id="WP_121893384.1">
    <property type="nucleotide sequence ID" value="NZ_PENI01000027.1"/>
</dbReference>
<gene>
    <name evidence="3" type="ORF">CTZ28_32720</name>
</gene>
<dbReference type="Proteomes" id="UP000270471">
    <property type="component" value="Unassembled WGS sequence"/>
</dbReference>
<dbReference type="AlphaFoldDB" id="A0A3M0I078"/>
<proteinExistence type="predicted"/>
<protein>
    <recommendedName>
        <fullName evidence="2">Tox-REase-9 domain-containing protein</fullName>
    </recommendedName>
</protein>
<sequence>MLAGETPVLVHNSNGCSVARNEKGQFTSGENADAARGRQTHLNYRNALGAGYDFEVTLPSGLRPDAVDWKNRVVRELKSDAKSSQATGRRQLQNYVAELEDMTGQSWTGHLDTYKRFS</sequence>
<organism evidence="3 4">
    <name type="scientific">Streptomyces shenzhenensis</name>
    <dbReference type="NCBI Taxonomy" id="943815"/>
    <lineage>
        <taxon>Bacteria</taxon>
        <taxon>Bacillati</taxon>
        <taxon>Actinomycetota</taxon>
        <taxon>Actinomycetes</taxon>
        <taxon>Kitasatosporales</taxon>
        <taxon>Streptomycetaceae</taxon>
        <taxon>Streptomyces</taxon>
    </lineage>
</organism>